<feature type="domain" description="Aldehyde dehydrogenase" evidence="7">
    <location>
        <begin position="8"/>
        <end position="436"/>
    </location>
</feature>
<dbReference type="InterPro" id="IPR016163">
    <property type="entry name" value="Ald_DH_C"/>
</dbReference>
<evidence type="ECO:0000313" key="8">
    <source>
        <dbReference type="EMBL" id="KAB1204492.1"/>
    </source>
</evidence>
<evidence type="ECO:0000256" key="5">
    <source>
        <dbReference type="PIRNR" id="PIRNR036492"/>
    </source>
</evidence>
<gene>
    <name evidence="8" type="ORF">CJ030_MR8G021856</name>
</gene>
<dbReference type="EMBL" id="RXIC02000026">
    <property type="protein sequence ID" value="KAB1204492.1"/>
    <property type="molecule type" value="Genomic_DNA"/>
</dbReference>
<dbReference type="FunFam" id="3.40.309.10:FF:000003">
    <property type="entry name" value="Aldehyde dehydrogenase"/>
    <property type="match status" value="1"/>
</dbReference>
<accession>A0A6A1UVS6</accession>
<comment type="catalytic activity">
    <reaction evidence="4">
        <text>an aldehyde + NAD(+) + H2O = a carboxylate + NADH + 2 H(+)</text>
        <dbReference type="Rhea" id="RHEA:16185"/>
        <dbReference type="ChEBI" id="CHEBI:15377"/>
        <dbReference type="ChEBI" id="CHEBI:15378"/>
        <dbReference type="ChEBI" id="CHEBI:17478"/>
        <dbReference type="ChEBI" id="CHEBI:29067"/>
        <dbReference type="ChEBI" id="CHEBI:57540"/>
        <dbReference type="ChEBI" id="CHEBI:57945"/>
        <dbReference type="EC" id="1.2.1.3"/>
    </reaction>
</comment>
<dbReference type="Pfam" id="PF00171">
    <property type="entry name" value="Aldedh"/>
    <property type="match status" value="1"/>
</dbReference>
<dbReference type="SUPFAM" id="SSF53720">
    <property type="entry name" value="ALDH-like"/>
    <property type="match status" value="1"/>
</dbReference>
<dbReference type="Proteomes" id="UP000516437">
    <property type="component" value="Chromosome 8"/>
</dbReference>
<dbReference type="InterPro" id="IPR016161">
    <property type="entry name" value="Ald_DH/histidinol_DH"/>
</dbReference>
<dbReference type="GO" id="GO:0005737">
    <property type="term" value="C:cytoplasm"/>
    <property type="evidence" value="ECO:0007669"/>
    <property type="project" value="TreeGrafter"/>
</dbReference>
<evidence type="ECO:0000256" key="3">
    <source>
        <dbReference type="ARBA" id="ARBA00023027"/>
    </source>
</evidence>
<organism evidence="8 9">
    <name type="scientific">Morella rubra</name>
    <name type="common">Chinese bayberry</name>
    <dbReference type="NCBI Taxonomy" id="262757"/>
    <lineage>
        <taxon>Eukaryota</taxon>
        <taxon>Viridiplantae</taxon>
        <taxon>Streptophyta</taxon>
        <taxon>Embryophyta</taxon>
        <taxon>Tracheophyta</taxon>
        <taxon>Spermatophyta</taxon>
        <taxon>Magnoliopsida</taxon>
        <taxon>eudicotyledons</taxon>
        <taxon>Gunneridae</taxon>
        <taxon>Pentapetalae</taxon>
        <taxon>rosids</taxon>
        <taxon>fabids</taxon>
        <taxon>Fagales</taxon>
        <taxon>Myricaceae</taxon>
        <taxon>Morella</taxon>
    </lineage>
</organism>
<evidence type="ECO:0000313" key="9">
    <source>
        <dbReference type="Proteomes" id="UP000516437"/>
    </source>
</evidence>
<evidence type="ECO:0000256" key="6">
    <source>
        <dbReference type="PIRSR" id="PIRSR036492-1"/>
    </source>
</evidence>
<dbReference type="PIRSF" id="PIRSF036492">
    <property type="entry name" value="ALDH"/>
    <property type="match status" value="1"/>
</dbReference>
<evidence type="ECO:0000256" key="1">
    <source>
        <dbReference type="ARBA" id="ARBA00009986"/>
    </source>
</evidence>
<dbReference type="FunFam" id="3.40.605.10:FF:000004">
    <property type="entry name" value="Aldehyde dehydrogenase"/>
    <property type="match status" value="1"/>
</dbReference>
<dbReference type="InterPro" id="IPR015590">
    <property type="entry name" value="Aldehyde_DH_dom"/>
</dbReference>
<evidence type="ECO:0000256" key="2">
    <source>
        <dbReference type="ARBA" id="ARBA00023002"/>
    </source>
</evidence>
<dbReference type="Gene3D" id="3.40.309.10">
    <property type="entry name" value="Aldehyde Dehydrogenase, Chain A, domain 2"/>
    <property type="match status" value="1"/>
</dbReference>
<comment type="caution">
    <text evidence="8">The sequence shown here is derived from an EMBL/GenBank/DDBJ whole genome shotgun (WGS) entry which is preliminary data.</text>
</comment>
<dbReference type="OrthoDB" id="440325at2759"/>
<dbReference type="AlphaFoldDB" id="A0A6A1UVS6"/>
<name>A0A6A1UVS6_9ROSI</name>
<protein>
    <recommendedName>
        <fullName evidence="5">Aldehyde dehydrogenase</fullName>
    </recommendedName>
</protein>
<dbReference type="Gene3D" id="3.40.605.10">
    <property type="entry name" value="Aldehyde Dehydrogenase, Chain A, domain 1"/>
    <property type="match status" value="1"/>
</dbReference>
<feature type="active site" evidence="6">
    <location>
        <position position="248"/>
    </location>
</feature>
<keyword evidence="3" id="KW-0520">NAD</keyword>
<evidence type="ECO:0000259" key="7">
    <source>
        <dbReference type="Pfam" id="PF00171"/>
    </source>
</evidence>
<dbReference type="PANTHER" id="PTHR43570">
    <property type="entry name" value="ALDEHYDE DEHYDROGENASE"/>
    <property type="match status" value="1"/>
</dbReference>
<proteinExistence type="inferred from homology"/>
<dbReference type="PANTHER" id="PTHR43570:SF17">
    <property type="entry name" value="ALDEHYDE DEHYDROGENASE FAMILY 3 MEMBER F1"/>
    <property type="match status" value="1"/>
</dbReference>
<evidence type="ECO:0000256" key="4">
    <source>
        <dbReference type="ARBA" id="ARBA00049194"/>
    </source>
</evidence>
<dbReference type="GO" id="GO:0009414">
    <property type="term" value="P:response to water deprivation"/>
    <property type="evidence" value="ECO:0007669"/>
    <property type="project" value="UniProtKB-ARBA"/>
</dbReference>
<dbReference type="InterPro" id="IPR016162">
    <property type="entry name" value="Ald_DH_N"/>
</dbReference>
<dbReference type="InterPro" id="IPR012394">
    <property type="entry name" value="Aldehyde_DH_NAD(P)"/>
</dbReference>
<dbReference type="GO" id="GO:0009737">
    <property type="term" value="P:response to abscisic acid"/>
    <property type="evidence" value="ECO:0007669"/>
    <property type="project" value="UniProtKB-ARBA"/>
</dbReference>
<comment type="similarity">
    <text evidence="1 5">Belongs to the aldehyde dehydrogenase family.</text>
</comment>
<dbReference type="GO" id="GO:0004029">
    <property type="term" value="F:aldehyde dehydrogenase (NAD+) activity"/>
    <property type="evidence" value="ECO:0007669"/>
    <property type="project" value="UniProtKB-EC"/>
</dbReference>
<dbReference type="GO" id="GO:0006081">
    <property type="term" value="P:aldehyde metabolic process"/>
    <property type="evidence" value="ECO:0007669"/>
    <property type="project" value="InterPro"/>
</dbReference>
<keyword evidence="2 5" id="KW-0560">Oxidoreductase</keyword>
<reference evidence="8 9" key="1">
    <citation type="journal article" date="2019" name="Plant Biotechnol. J.">
        <title>The red bayberry genome and genetic basis of sex determination.</title>
        <authorList>
            <person name="Jia H.M."/>
            <person name="Jia H.J."/>
            <person name="Cai Q.L."/>
            <person name="Wang Y."/>
            <person name="Zhao H.B."/>
            <person name="Yang W.F."/>
            <person name="Wang G.Y."/>
            <person name="Li Y.H."/>
            <person name="Zhan D.L."/>
            <person name="Shen Y.T."/>
            <person name="Niu Q.F."/>
            <person name="Chang L."/>
            <person name="Qiu J."/>
            <person name="Zhao L."/>
            <person name="Xie H.B."/>
            <person name="Fu W.Y."/>
            <person name="Jin J."/>
            <person name="Li X.W."/>
            <person name="Jiao Y."/>
            <person name="Zhou C.C."/>
            <person name="Tu T."/>
            <person name="Chai C.Y."/>
            <person name="Gao J.L."/>
            <person name="Fan L.J."/>
            <person name="van de Weg E."/>
            <person name="Wang J.Y."/>
            <person name="Gao Z.S."/>
        </authorList>
    </citation>
    <scope>NUCLEOTIDE SEQUENCE [LARGE SCALE GENOMIC DNA]</scope>
    <source>
        <tissue evidence="8">Leaves</tissue>
    </source>
</reference>
<keyword evidence="9" id="KW-1185">Reference proteome</keyword>
<feature type="active site" evidence="6">
    <location>
        <position position="210"/>
    </location>
</feature>
<sequence length="480" mass="53254">MAELQESLAELRQTFKSGKTRSVAWRKNQLRAILDLIRDKEEVIFEALHQDLGKHPVEAYRDEVGVVKKSATHSLSNVEKWMAPKKAPIPLLFFPAKGEVLPEPLGLVLILASWNFPLSLALDPLIGAISAGNAVVLKPSEHAPACSSFLAKTLPLYLDNDAIKVIEGGADVSEQLLQHKWDKIFFTGSPRVGGLIMTAAAKHLTPVTLELGGKCPAILDSLENLPDIKAAIKRIVGGKWGACNGQACIGIDYILVEDKLKSTLIESLKRTIHKFYGENPQNSDSIARAVNKHHFERLRNLLKDPRVAASIVHGGSLDEEKLFIEPTLLLNPPLDADVMGEEIFGPLLPIITLENIQESIDFINSRPKPLAIYAFTKDETFKRQIVAETSSGSVTFNDVLVQFLCDTLPFGGVGQSGFGRYHGKFSFDTFSHEKAVLQRSFFPEIEPRYPPWNGFKLKFIRLAYNFDYLGLLLLLLGLKR</sequence>